<dbReference type="CDD" id="cd00093">
    <property type="entry name" value="HTH_XRE"/>
    <property type="match status" value="1"/>
</dbReference>
<gene>
    <name evidence="3" type="ORF">IAC10_09115</name>
</gene>
<evidence type="ECO:0000259" key="2">
    <source>
        <dbReference type="PROSITE" id="PS50943"/>
    </source>
</evidence>
<dbReference type="Gene3D" id="1.10.260.40">
    <property type="entry name" value="lambda repressor-like DNA-binding domains"/>
    <property type="match status" value="1"/>
</dbReference>
<dbReference type="PANTHER" id="PTHR46797">
    <property type="entry name" value="HTH-TYPE TRANSCRIPTIONAL REGULATOR"/>
    <property type="match status" value="1"/>
</dbReference>
<accession>A0A9D1JP09</accession>
<dbReference type="InterPro" id="IPR050807">
    <property type="entry name" value="TransReg_Diox_bact_type"/>
</dbReference>
<dbReference type="PROSITE" id="PS50943">
    <property type="entry name" value="HTH_CROC1"/>
    <property type="match status" value="1"/>
</dbReference>
<sequence>MNRKDDNLLRKLGKQIKVERTKKDLTQEKLAELAKLTMLTIGSIENGKSAPTIITLSKIAEALDIKLCDLLDFE</sequence>
<dbReference type="GO" id="GO:0003700">
    <property type="term" value="F:DNA-binding transcription factor activity"/>
    <property type="evidence" value="ECO:0007669"/>
    <property type="project" value="TreeGrafter"/>
</dbReference>
<name>A0A9D1JP09_9BACT</name>
<evidence type="ECO:0000256" key="1">
    <source>
        <dbReference type="ARBA" id="ARBA00023125"/>
    </source>
</evidence>
<dbReference type="Pfam" id="PF01381">
    <property type="entry name" value="HTH_3"/>
    <property type="match status" value="1"/>
</dbReference>
<dbReference type="EMBL" id="DVIU01000182">
    <property type="protein sequence ID" value="HIS36770.1"/>
    <property type="molecule type" value="Genomic_DNA"/>
</dbReference>
<dbReference type="Proteomes" id="UP000823928">
    <property type="component" value="Unassembled WGS sequence"/>
</dbReference>
<reference evidence="3" key="2">
    <citation type="journal article" date="2021" name="PeerJ">
        <title>Extensive microbial diversity within the chicken gut microbiome revealed by metagenomics and culture.</title>
        <authorList>
            <person name="Gilroy R."/>
            <person name="Ravi A."/>
            <person name="Getino M."/>
            <person name="Pursley I."/>
            <person name="Horton D.L."/>
            <person name="Alikhan N.F."/>
            <person name="Baker D."/>
            <person name="Gharbi K."/>
            <person name="Hall N."/>
            <person name="Watson M."/>
            <person name="Adriaenssens E.M."/>
            <person name="Foster-Nyarko E."/>
            <person name="Jarju S."/>
            <person name="Secka A."/>
            <person name="Antonio M."/>
            <person name="Oren A."/>
            <person name="Chaudhuri R.R."/>
            <person name="La Ragione R."/>
            <person name="Hildebrand F."/>
            <person name="Pallen M.J."/>
        </authorList>
    </citation>
    <scope>NUCLEOTIDE SEQUENCE</scope>
    <source>
        <strain evidence="3">6276</strain>
    </source>
</reference>
<dbReference type="SUPFAM" id="SSF47413">
    <property type="entry name" value="lambda repressor-like DNA-binding domains"/>
    <property type="match status" value="1"/>
</dbReference>
<protein>
    <submittedName>
        <fullName evidence="3">Helix-turn-helix transcriptional regulator</fullName>
    </submittedName>
</protein>
<dbReference type="GO" id="GO:0005829">
    <property type="term" value="C:cytosol"/>
    <property type="evidence" value="ECO:0007669"/>
    <property type="project" value="TreeGrafter"/>
</dbReference>
<dbReference type="PANTHER" id="PTHR46797:SF1">
    <property type="entry name" value="METHYLPHOSPHONATE SYNTHASE"/>
    <property type="match status" value="1"/>
</dbReference>
<dbReference type="SMART" id="SM00530">
    <property type="entry name" value="HTH_XRE"/>
    <property type="match status" value="1"/>
</dbReference>
<dbReference type="GO" id="GO:0003677">
    <property type="term" value="F:DNA binding"/>
    <property type="evidence" value="ECO:0007669"/>
    <property type="project" value="UniProtKB-KW"/>
</dbReference>
<organism evidence="3 4">
    <name type="scientific">Candidatus Scatousia excrementigallinarum</name>
    <dbReference type="NCBI Taxonomy" id="2840935"/>
    <lineage>
        <taxon>Bacteria</taxon>
        <taxon>Candidatus Scatousia</taxon>
    </lineage>
</organism>
<feature type="domain" description="HTH cro/C1-type" evidence="2">
    <location>
        <begin position="16"/>
        <end position="70"/>
    </location>
</feature>
<evidence type="ECO:0000313" key="4">
    <source>
        <dbReference type="Proteomes" id="UP000823928"/>
    </source>
</evidence>
<dbReference type="InterPro" id="IPR001387">
    <property type="entry name" value="Cro/C1-type_HTH"/>
</dbReference>
<keyword evidence="1" id="KW-0238">DNA-binding</keyword>
<dbReference type="AlphaFoldDB" id="A0A9D1JP09"/>
<proteinExistence type="predicted"/>
<comment type="caution">
    <text evidence="3">The sequence shown here is derived from an EMBL/GenBank/DDBJ whole genome shotgun (WGS) entry which is preliminary data.</text>
</comment>
<evidence type="ECO:0000313" key="3">
    <source>
        <dbReference type="EMBL" id="HIS36770.1"/>
    </source>
</evidence>
<dbReference type="InterPro" id="IPR010982">
    <property type="entry name" value="Lambda_DNA-bd_dom_sf"/>
</dbReference>
<reference evidence="3" key="1">
    <citation type="submission" date="2020-10" db="EMBL/GenBank/DDBJ databases">
        <authorList>
            <person name="Gilroy R."/>
        </authorList>
    </citation>
    <scope>NUCLEOTIDE SEQUENCE</scope>
    <source>
        <strain evidence="3">6276</strain>
    </source>
</reference>